<feature type="non-terminal residue" evidence="2">
    <location>
        <position position="247"/>
    </location>
</feature>
<proteinExistence type="predicted"/>
<keyword evidence="1" id="KW-1133">Transmembrane helix</keyword>
<dbReference type="EMBL" id="JANEYG010000131">
    <property type="protein sequence ID" value="KAJ8912417.1"/>
    <property type="molecule type" value="Genomic_DNA"/>
</dbReference>
<dbReference type="InterPro" id="IPR021109">
    <property type="entry name" value="Peptidase_aspartic_dom_sf"/>
</dbReference>
<evidence type="ECO:0008006" key="4">
    <source>
        <dbReference type="Google" id="ProtNLM"/>
    </source>
</evidence>
<protein>
    <recommendedName>
        <fullName evidence="4">Peptidase aspartic putative domain-containing protein</fullName>
    </recommendedName>
</protein>
<keyword evidence="1" id="KW-0472">Membrane</keyword>
<accession>A0AAV8VED8</accession>
<keyword evidence="1" id="KW-0812">Transmembrane</keyword>
<keyword evidence="3" id="KW-1185">Reference proteome</keyword>
<dbReference type="AlphaFoldDB" id="A0AAV8VED8"/>
<reference evidence="2 3" key="1">
    <citation type="journal article" date="2023" name="Insect Mol. Biol.">
        <title>Genome sequencing provides insights into the evolution of gene families encoding plant cell wall-degrading enzymes in longhorned beetles.</title>
        <authorList>
            <person name="Shin N.R."/>
            <person name="Okamura Y."/>
            <person name="Kirsch R."/>
            <person name="Pauchet Y."/>
        </authorList>
    </citation>
    <scope>NUCLEOTIDE SEQUENCE [LARGE SCALE GENOMIC DNA]</scope>
    <source>
        <strain evidence="2">EAD_L_NR</strain>
    </source>
</reference>
<comment type="caution">
    <text evidence="2">The sequence shown here is derived from an EMBL/GenBank/DDBJ whole genome shotgun (WGS) entry which is preliminary data.</text>
</comment>
<evidence type="ECO:0000313" key="2">
    <source>
        <dbReference type="EMBL" id="KAJ8912417.1"/>
    </source>
</evidence>
<evidence type="ECO:0000313" key="3">
    <source>
        <dbReference type="Proteomes" id="UP001159042"/>
    </source>
</evidence>
<sequence length="247" mass="27611">ATLLASPSKAQTETARVPPIILVRRKRTTLALNKVQSKDQKKTSAFCASCVPPDQGQMNALLSTAVVNVKDKDGTIQTCRVLLDSGSESNFVTDSLCQKLGLEKTPINFNVAVKHYRASLYPELRKKTPSTATCVDIKIPNVRLADPTFNIPGSIQILIGVTTFYDFFFIINRRNLARKLHAFTKTLLGWIVSGPVSTNKNILCNFASNETHSIEPESLNINKFWELEEVEMFCEDNFIQTTKRTEK</sequence>
<feature type="transmembrane region" description="Helical" evidence="1">
    <location>
        <begin position="153"/>
        <end position="171"/>
    </location>
</feature>
<name>A0AAV8VED8_9CUCU</name>
<organism evidence="2 3">
    <name type="scientific">Exocentrus adspersus</name>
    <dbReference type="NCBI Taxonomy" id="1586481"/>
    <lineage>
        <taxon>Eukaryota</taxon>
        <taxon>Metazoa</taxon>
        <taxon>Ecdysozoa</taxon>
        <taxon>Arthropoda</taxon>
        <taxon>Hexapoda</taxon>
        <taxon>Insecta</taxon>
        <taxon>Pterygota</taxon>
        <taxon>Neoptera</taxon>
        <taxon>Endopterygota</taxon>
        <taxon>Coleoptera</taxon>
        <taxon>Polyphaga</taxon>
        <taxon>Cucujiformia</taxon>
        <taxon>Chrysomeloidea</taxon>
        <taxon>Cerambycidae</taxon>
        <taxon>Lamiinae</taxon>
        <taxon>Acanthocinini</taxon>
        <taxon>Exocentrus</taxon>
    </lineage>
</organism>
<evidence type="ECO:0000256" key="1">
    <source>
        <dbReference type="SAM" id="Phobius"/>
    </source>
</evidence>
<gene>
    <name evidence="2" type="ORF">NQ315_013485</name>
</gene>
<dbReference type="Gene3D" id="2.40.70.10">
    <property type="entry name" value="Acid Proteases"/>
    <property type="match status" value="1"/>
</dbReference>
<feature type="non-terminal residue" evidence="2">
    <location>
        <position position="1"/>
    </location>
</feature>
<dbReference type="Proteomes" id="UP001159042">
    <property type="component" value="Unassembled WGS sequence"/>
</dbReference>